<evidence type="ECO:0000313" key="1">
    <source>
        <dbReference type="EMBL" id="MBK0403063.1"/>
    </source>
</evidence>
<name>A0ABS1C0X8_9BACT</name>
<sequence>MKSRLKTVIINWHGPFRSLEDITPEQKGNGLYFLWGKTKGQKNHRFQYIGITEQNFTDRFKDPNHRCHELRFPESSIWLGHIHYPSRYKRNLLELGENCLCHFAAPDKNKNKLYQPRKPGCIISQWCTQEGIPRLRRPSLPDYMPEMLWWDTERWRTGNMKVWGLD</sequence>
<evidence type="ECO:0008006" key="3">
    <source>
        <dbReference type="Google" id="ProtNLM"/>
    </source>
</evidence>
<dbReference type="Proteomes" id="UP000644147">
    <property type="component" value="Unassembled WGS sequence"/>
</dbReference>
<protein>
    <recommendedName>
        <fullName evidence="3">JAB domain-containing protein</fullName>
    </recommendedName>
</protein>
<dbReference type="EMBL" id="JAEHFX010000003">
    <property type="protein sequence ID" value="MBK0403063.1"/>
    <property type="molecule type" value="Genomic_DNA"/>
</dbReference>
<evidence type="ECO:0000313" key="2">
    <source>
        <dbReference type="Proteomes" id="UP000644147"/>
    </source>
</evidence>
<accession>A0ABS1C0X8</accession>
<organism evidence="1 2">
    <name type="scientific">Adhaeribacter terrigena</name>
    <dbReference type="NCBI Taxonomy" id="2793070"/>
    <lineage>
        <taxon>Bacteria</taxon>
        <taxon>Pseudomonadati</taxon>
        <taxon>Bacteroidota</taxon>
        <taxon>Cytophagia</taxon>
        <taxon>Cytophagales</taxon>
        <taxon>Hymenobacteraceae</taxon>
        <taxon>Adhaeribacter</taxon>
    </lineage>
</organism>
<gene>
    <name evidence="1" type="ORF">I5M27_08695</name>
</gene>
<proteinExistence type="predicted"/>
<reference evidence="1 2" key="1">
    <citation type="submission" date="2020-12" db="EMBL/GenBank/DDBJ databases">
        <title>Bacterial novel species Adhaeribacter sp. BT258 isolated from soil.</title>
        <authorList>
            <person name="Jung H.-Y."/>
        </authorList>
    </citation>
    <scope>NUCLEOTIDE SEQUENCE [LARGE SCALE GENOMIC DNA]</scope>
    <source>
        <strain evidence="1 2">BT258</strain>
    </source>
</reference>
<keyword evidence="2" id="KW-1185">Reference proteome</keyword>
<dbReference type="RefSeq" id="WP_200505804.1">
    <property type="nucleotide sequence ID" value="NZ_JAEHFX010000003.1"/>
</dbReference>
<comment type="caution">
    <text evidence="1">The sequence shown here is derived from an EMBL/GenBank/DDBJ whole genome shotgun (WGS) entry which is preliminary data.</text>
</comment>